<evidence type="ECO:0000256" key="12">
    <source>
        <dbReference type="SAM" id="Phobius"/>
    </source>
</evidence>
<dbReference type="CDD" id="cd14279">
    <property type="entry name" value="CUE"/>
    <property type="match status" value="1"/>
</dbReference>
<keyword evidence="7" id="KW-0862">Zinc</keyword>
<dbReference type="GO" id="GO:0061630">
    <property type="term" value="F:ubiquitin protein ligase activity"/>
    <property type="evidence" value="ECO:0007669"/>
    <property type="project" value="TreeGrafter"/>
</dbReference>
<dbReference type="InterPro" id="IPR003892">
    <property type="entry name" value="CUE"/>
</dbReference>
<evidence type="ECO:0000256" key="4">
    <source>
        <dbReference type="ARBA" id="ARBA00022723"/>
    </source>
</evidence>
<dbReference type="Gene3D" id="3.30.40.10">
    <property type="entry name" value="Zinc/RING finger domain, C3HC4 (zinc finger)"/>
    <property type="match status" value="1"/>
</dbReference>
<evidence type="ECO:0000259" key="14">
    <source>
        <dbReference type="PROSITE" id="PS51140"/>
    </source>
</evidence>
<dbReference type="PROSITE" id="PS50089">
    <property type="entry name" value="ZF_RING_2"/>
    <property type="match status" value="1"/>
</dbReference>
<dbReference type="GO" id="GO:0008270">
    <property type="term" value="F:zinc ion binding"/>
    <property type="evidence" value="ECO:0007669"/>
    <property type="project" value="UniProtKB-KW"/>
</dbReference>
<evidence type="ECO:0000256" key="5">
    <source>
        <dbReference type="ARBA" id="ARBA00022771"/>
    </source>
</evidence>
<dbReference type="GO" id="GO:0016020">
    <property type="term" value="C:membrane"/>
    <property type="evidence" value="ECO:0007669"/>
    <property type="project" value="UniProtKB-SubCell"/>
</dbReference>
<dbReference type="Pfam" id="PF13639">
    <property type="entry name" value="zf-RING_2"/>
    <property type="match status" value="1"/>
</dbReference>
<evidence type="ECO:0000256" key="2">
    <source>
        <dbReference type="ARBA" id="ARBA00022679"/>
    </source>
</evidence>
<dbReference type="InterPro" id="IPR013083">
    <property type="entry name" value="Znf_RING/FYVE/PHD"/>
</dbReference>
<dbReference type="AlphaFoldDB" id="A0A0H5R675"/>
<keyword evidence="3 12" id="KW-0812">Transmembrane</keyword>
<feature type="region of interest" description="Disordered" evidence="11">
    <location>
        <begin position="550"/>
        <end position="592"/>
    </location>
</feature>
<feature type="compositionally biased region" description="Polar residues" evidence="11">
    <location>
        <begin position="476"/>
        <end position="489"/>
    </location>
</feature>
<evidence type="ECO:0000256" key="8">
    <source>
        <dbReference type="ARBA" id="ARBA00022989"/>
    </source>
</evidence>
<dbReference type="GO" id="GO:0043130">
    <property type="term" value="F:ubiquitin binding"/>
    <property type="evidence" value="ECO:0007669"/>
    <property type="project" value="InterPro"/>
</dbReference>
<name>A0A0H5R675_9EUKA</name>
<comment type="subcellular location">
    <subcellularLocation>
        <location evidence="1">Membrane</location>
        <topology evidence="1">Multi-pass membrane protein</topology>
    </subcellularLocation>
</comment>
<keyword evidence="9 12" id="KW-0472">Membrane</keyword>
<dbReference type="InterPro" id="IPR011016">
    <property type="entry name" value="Znf_RING-CH"/>
</dbReference>
<evidence type="ECO:0000256" key="9">
    <source>
        <dbReference type="ARBA" id="ARBA00023136"/>
    </source>
</evidence>
<feature type="transmembrane region" description="Helical" evidence="12">
    <location>
        <begin position="236"/>
        <end position="257"/>
    </location>
</feature>
<sequence length="592" mass="65809">MMTTTYHPIVIYTMISCALVAVTISPMPPRSGLALLLVSLSSPVNAFIAFNFFFMFVLVIAYCTLRIVFGEMSDDEQTSAKEHLRNFLMFKSMYLFSALHNAQYTDLVIWLAVFVVFGWFRTFVSLGYQRLTHRDPQQQTGAIPQPYLLLFISLVSVLNCSTMIYLGNIFSEIGWRPLSILLHEGCLTLVTSITCMLIYFARETDSGDVVDQSQSTFYIESCGDIVNNGLTLLHLIHVWSLHGLSLTVIDMFFFMITRTVYIRLSSRVAALIIYRRVIRDINTRFSDASEQELRDLDDHCTICHEPLQTGQTKKLPCSHFFHLSCLRQWMKYRRTCPICRSDLLSTGVGNTGPVPESRAAVGQRRLQHPWGLRRLFRFNTGDWAAWLPTVSFEIVRGAQIPVVQRRPPYNQLGELFPDISEAVLQRYLLQANGVVAIAADNIINRYSDGAIALANRPASSQETTRSAFDPVATNAFLPSSTPTNTNASQAADIPDADVSPSASGHSPADSLQTTVISASDSSQPATTIDAQAQGLSSETPVNERIVNTASSEPISAAANGRQDTVETQDIAENRRSDGQNDTDLTRGVFDIP</sequence>
<keyword evidence="6" id="KW-0833">Ubl conjugation pathway</keyword>
<dbReference type="SMART" id="SM00184">
    <property type="entry name" value="RING"/>
    <property type="match status" value="1"/>
</dbReference>
<keyword evidence="8 12" id="KW-1133">Transmembrane helix</keyword>
<dbReference type="GO" id="GO:0016567">
    <property type="term" value="P:protein ubiquitination"/>
    <property type="evidence" value="ECO:0007669"/>
    <property type="project" value="TreeGrafter"/>
</dbReference>
<feature type="compositionally biased region" description="Polar residues" evidence="11">
    <location>
        <begin position="500"/>
        <end position="538"/>
    </location>
</feature>
<feature type="region of interest" description="Disordered" evidence="11">
    <location>
        <begin position="473"/>
        <end position="538"/>
    </location>
</feature>
<organism evidence="15">
    <name type="scientific">Spongospora subterranea</name>
    <dbReference type="NCBI Taxonomy" id="70186"/>
    <lineage>
        <taxon>Eukaryota</taxon>
        <taxon>Sar</taxon>
        <taxon>Rhizaria</taxon>
        <taxon>Endomyxa</taxon>
        <taxon>Phytomyxea</taxon>
        <taxon>Plasmodiophorida</taxon>
        <taxon>Plasmodiophoridae</taxon>
        <taxon>Spongospora</taxon>
    </lineage>
</organism>
<protein>
    <recommendedName>
        <fullName evidence="16">RING-type domain-containing protein</fullName>
    </recommendedName>
</protein>
<dbReference type="PROSITE" id="PS51140">
    <property type="entry name" value="CUE"/>
    <property type="match status" value="1"/>
</dbReference>
<feature type="domain" description="RING-type" evidence="13">
    <location>
        <begin position="300"/>
        <end position="340"/>
    </location>
</feature>
<dbReference type="SUPFAM" id="SSF57850">
    <property type="entry name" value="RING/U-box"/>
    <property type="match status" value="1"/>
</dbReference>
<keyword evidence="5 10" id="KW-0863">Zinc-finger</keyword>
<proteinExistence type="predicted"/>
<evidence type="ECO:0000256" key="10">
    <source>
        <dbReference type="PROSITE-ProRule" id="PRU00175"/>
    </source>
</evidence>
<evidence type="ECO:0008006" key="16">
    <source>
        <dbReference type="Google" id="ProtNLM"/>
    </source>
</evidence>
<dbReference type="GO" id="GO:0005829">
    <property type="term" value="C:cytosol"/>
    <property type="evidence" value="ECO:0007669"/>
    <property type="project" value="TreeGrafter"/>
</dbReference>
<reference evidence="15" key="1">
    <citation type="submission" date="2015-04" db="EMBL/GenBank/DDBJ databases">
        <title>The genome sequence of the plant pathogenic Rhizarian Plasmodiophora brassicae reveals insights in its biotrophic life cycle and the origin of chitin synthesis.</title>
        <authorList>
            <person name="Schwelm A."/>
            <person name="Fogelqvist J."/>
            <person name="Knaust A."/>
            <person name="Julke S."/>
            <person name="Lilja T."/>
            <person name="Dhandapani V."/>
            <person name="Bonilla-Rosso G."/>
            <person name="Karlsson M."/>
            <person name="Shevchenko A."/>
            <person name="Choi S.R."/>
            <person name="Kim H.G."/>
            <person name="Park J.Y."/>
            <person name="Lim Y.P."/>
            <person name="Ludwig-Muller J."/>
            <person name="Dixelius C."/>
        </authorList>
    </citation>
    <scope>NUCLEOTIDE SEQUENCE</scope>
    <source>
        <tissue evidence="15">Potato root galls</tissue>
    </source>
</reference>
<evidence type="ECO:0000256" key="11">
    <source>
        <dbReference type="SAM" id="MobiDB-lite"/>
    </source>
</evidence>
<feature type="transmembrane region" description="Helical" evidence="12">
    <location>
        <begin position="9"/>
        <end position="27"/>
    </location>
</feature>
<feature type="transmembrane region" description="Helical" evidence="12">
    <location>
        <begin position="107"/>
        <end position="128"/>
    </location>
</feature>
<dbReference type="GO" id="GO:0000151">
    <property type="term" value="C:ubiquitin ligase complex"/>
    <property type="evidence" value="ECO:0007669"/>
    <property type="project" value="TreeGrafter"/>
</dbReference>
<keyword evidence="2" id="KW-0808">Transferase</keyword>
<feature type="domain" description="CUE" evidence="14">
    <location>
        <begin position="404"/>
        <end position="448"/>
    </location>
</feature>
<evidence type="ECO:0000256" key="1">
    <source>
        <dbReference type="ARBA" id="ARBA00004141"/>
    </source>
</evidence>
<dbReference type="PANTHER" id="PTHR15067">
    <property type="entry name" value="E3 UBIQUITIN-PROTEIN LIGASE RNF8"/>
    <property type="match status" value="1"/>
</dbReference>
<evidence type="ECO:0000256" key="6">
    <source>
        <dbReference type="ARBA" id="ARBA00022786"/>
    </source>
</evidence>
<feature type="transmembrane region" description="Helical" evidence="12">
    <location>
        <begin position="178"/>
        <end position="201"/>
    </location>
</feature>
<dbReference type="SMART" id="SM00744">
    <property type="entry name" value="RINGv"/>
    <property type="match status" value="1"/>
</dbReference>
<feature type="transmembrane region" description="Helical" evidence="12">
    <location>
        <begin position="47"/>
        <end position="69"/>
    </location>
</feature>
<feature type="transmembrane region" description="Helical" evidence="12">
    <location>
        <begin position="148"/>
        <end position="166"/>
    </location>
</feature>
<dbReference type="InterPro" id="IPR001841">
    <property type="entry name" value="Znf_RING"/>
</dbReference>
<dbReference type="GO" id="GO:0006511">
    <property type="term" value="P:ubiquitin-dependent protein catabolic process"/>
    <property type="evidence" value="ECO:0007669"/>
    <property type="project" value="TreeGrafter"/>
</dbReference>
<dbReference type="PANTHER" id="PTHR15067:SF4">
    <property type="entry name" value="E3 UBIQUITIN-PROTEIN LIGASE RNF8"/>
    <property type="match status" value="1"/>
</dbReference>
<accession>A0A0H5R675</accession>
<evidence type="ECO:0000256" key="7">
    <source>
        <dbReference type="ARBA" id="ARBA00022833"/>
    </source>
</evidence>
<evidence type="ECO:0000313" key="15">
    <source>
        <dbReference type="EMBL" id="CRZ09655.1"/>
    </source>
</evidence>
<keyword evidence="4" id="KW-0479">Metal-binding</keyword>
<evidence type="ECO:0000259" key="13">
    <source>
        <dbReference type="PROSITE" id="PS50089"/>
    </source>
</evidence>
<evidence type="ECO:0000256" key="3">
    <source>
        <dbReference type="ARBA" id="ARBA00022692"/>
    </source>
</evidence>
<dbReference type="EMBL" id="HACM01009213">
    <property type="protein sequence ID" value="CRZ09655.1"/>
    <property type="molecule type" value="Transcribed_RNA"/>
</dbReference>